<sequence>MADKVMDGQDKDSGGQAGQGESTQSQSDIMQALARFIEFQTGAQASSSNQPRSTIHEQFMKLQPPTFSGGVEPLEAEEWLRRIESIFDVMSVSDDQKVILAPFMLKDQAQFWWDSTKELLTTPAIGEPEPPVLKKVTWKEFITAFNEQYFPLLYQYDMEHEFSSLRQGNMSVAEYDAKFIKLSRFAPDLIRTEDAKCRRFQFVLDPDIRAGVATHEAKRYSDLVHKSKISEKSLNKKKERQAQYRRD</sequence>
<keyword evidence="2" id="KW-1185">Reference proteome</keyword>
<accession>A0ACC0NSY9</accession>
<proteinExistence type="predicted"/>
<protein>
    <submittedName>
        <fullName evidence="1">Uncharacterized protein</fullName>
    </submittedName>
</protein>
<reference evidence="1" key="1">
    <citation type="submission" date="2022-02" db="EMBL/GenBank/DDBJ databases">
        <title>Plant Genome Project.</title>
        <authorList>
            <person name="Zhang R.-G."/>
        </authorList>
    </citation>
    <scope>NUCLEOTIDE SEQUENCE</scope>
    <source>
        <strain evidence="1">AT1</strain>
    </source>
</reference>
<name>A0ACC0NSY9_RHOML</name>
<dbReference type="Proteomes" id="UP001062846">
    <property type="component" value="Chromosome 5"/>
</dbReference>
<organism evidence="1 2">
    <name type="scientific">Rhododendron molle</name>
    <name type="common">Chinese azalea</name>
    <name type="synonym">Azalea mollis</name>
    <dbReference type="NCBI Taxonomy" id="49168"/>
    <lineage>
        <taxon>Eukaryota</taxon>
        <taxon>Viridiplantae</taxon>
        <taxon>Streptophyta</taxon>
        <taxon>Embryophyta</taxon>
        <taxon>Tracheophyta</taxon>
        <taxon>Spermatophyta</taxon>
        <taxon>Magnoliopsida</taxon>
        <taxon>eudicotyledons</taxon>
        <taxon>Gunneridae</taxon>
        <taxon>Pentapetalae</taxon>
        <taxon>asterids</taxon>
        <taxon>Ericales</taxon>
        <taxon>Ericaceae</taxon>
        <taxon>Ericoideae</taxon>
        <taxon>Rhodoreae</taxon>
        <taxon>Rhododendron</taxon>
    </lineage>
</organism>
<comment type="caution">
    <text evidence="1">The sequence shown here is derived from an EMBL/GenBank/DDBJ whole genome shotgun (WGS) entry which is preliminary data.</text>
</comment>
<gene>
    <name evidence="1" type="ORF">RHMOL_Rhmol05G0189100</name>
</gene>
<evidence type="ECO:0000313" key="1">
    <source>
        <dbReference type="EMBL" id="KAI8555642.1"/>
    </source>
</evidence>
<dbReference type="EMBL" id="CM046392">
    <property type="protein sequence ID" value="KAI8555642.1"/>
    <property type="molecule type" value="Genomic_DNA"/>
</dbReference>
<evidence type="ECO:0000313" key="2">
    <source>
        <dbReference type="Proteomes" id="UP001062846"/>
    </source>
</evidence>